<organism evidence="4 5">
    <name type="scientific">Algoriphagus marincola HL-49</name>
    <dbReference type="NCBI Taxonomy" id="1305737"/>
    <lineage>
        <taxon>Bacteria</taxon>
        <taxon>Pseudomonadati</taxon>
        <taxon>Bacteroidota</taxon>
        <taxon>Cytophagia</taxon>
        <taxon>Cytophagales</taxon>
        <taxon>Cyclobacteriaceae</taxon>
        <taxon>Algoriphagus</taxon>
    </lineage>
</organism>
<evidence type="ECO:0000259" key="3">
    <source>
        <dbReference type="Pfam" id="PF02719"/>
    </source>
</evidence>
<evidence type="ECO:0000313" key="4">
    <source>
        <dbReference type="EMBL" id="KPQ15691.1"/>
    </source>
</evidence>
<dbReference type="STRING" id="1305737.GCA_000526355_00432"/>
<dbReference type="InterPro" id="IPR051203">
    <property type="entry name" value="Polysaccharide_Synthase-Rel"/>
</dbReference>
<dbReference type="Gene3D" id="3.40.50.720">
    <property type="entry name" value="NAD(P)-binding Rossmann-like Domain"/>
    <property type="match status" value="2"/>
</dbReference>
<dbReference type="SUPFAM" id="SSF51735">
    <property type="entry name" value="NAD(P)-binding Rossmann-fold domains"/>
    <property type="match status" value="1"/>
</dbReference>
<feature type="transmembrane region" description="Helical" evidence="2">
    <location>
        <begin position="83"/>
        <end position="101"/>
    </location>
</feature>
<keyword evidence="2" id="KW-0812">Transmembrane</keyword>
<evidence type="ECO:0000256" key="2">
    <source>
        <dbReference type="SAM" id="Phobius"/>
    </source>
</evidence>
<evidence type="ECO:0000256" key="1">
    <source>
        <dbReference type="ARBA" id="ARBA00007430"/>
    </source>
</evidence>
<dbReference type="CDD" id="cd05237">
    <property type="entry name" value="UDP_invert_4-6DH_SDR_e"/>
    <property type="match status" value="1"/>
</dbReference>
<protein>
    <submittedName>
        <fullName evidence="4">Putative nucleoside-diphosphate sugar epimerase</fullName>
    </submittedName>
</protein>
<dbReference type="PANTHER" id="PTHR43318">
    <property type="entry name" value="UDP-N-ACETYLGLUCOSAMINE 4,6-DEHYDRATASE"/>
    <property type="match status" value="1"/>
</dbReference>
<dbReference type="InterPro" id="IPR029063">
    <property type="entry name" value="SAM-dependent_MTases_sf"/>
</dbReference>
<keyword evidence="2" id="KW-1133">Transmembrane helix</keyword>
<dbReference type="OrthoDB" id="9803111at2"/>
<dbReference type="PATRIC" id="fig|1305737.6.peg.2391"/>
<dbReference type="InterPro" id="IPR036291">
    <property type="entry name" value="NAD(P)-bd_dom_sf"/>
</dbReference>
<feature type="transmembrane region" description="Helical" evidence="2">
    <location>
        <begin position="12"/>
        <end position="33"/>
    </location>
</feature>
<gene>
    <name evidence="4" type="ORF">HLUCCX10_08810</name>
</gene>
<dbReference type="InterPro" id="IPR003869">
    <property type="entry name" value="Polysac_CapD-like"/>
</dbReference>
<dbReference type="Proteomes" id="UP000050421">
    <property type="component" value="Unassembled WGS sequence"/>
</dbReference>
<name>A0A0P7YAM3_9BACT</name>
<proteinExistence type="inferred from homology"/>
<dbReference type="PANTHER" id="PTHR43318:SF1">
    <property type="entry name" value="POLYSACCHARIDE BIOSYNTHESIS PROTEIN EPSC-RELATED"/>
    <property type="match status" value="1"/>
</dbReference>
<comment type="caution">
    <text evidence="4">The sequence shown here is derived from an EMBL/GenBank/DDBJ whole genome shotgun (WGS) entry which is preliminary data.</text>
</comment>
<comment type="similarity">
    <text evidence="1">Belongs to the polysaccharide synthase family.</text>
</comment>
<feature type="transmembrane region" description="Helical" evidence="2">
    <location>
        <begin position="113"/>
        <end position="133"/>
    </location>
</feature>
<feature type="transmembrane region" description="Helical" evidence="2">
    <location>
        <begin position="45"/>
        <end position="62"/>
    </location>
</feature>
<keyword evidence="2" id="KW-0472">Membrane</keyword>
<sequence length="636" mass="71709">MNFLARLKILPRWIIATLDSVILFHCALFGYLVRFNFELAVIEQNDAVAGSFTFMIGGLLVMQNTRSYEGIVRHTGFKDGSNIFKTVLINFVLFLFLNFFHGNFLNDRFLLPTSVLIIASLSSLFMLIFYRLLVKELFVYLKNGFIVKEQKSGVIFGAGESGLIAQEAIKRDSNSNFNTIAFLDDDPKKEGKNIAGIRIFHGIKSLAKLKDQYGVTELIIAVRDLDVIRKREIIDECLKLGISVSIVPPVDQWINGGLTAGAIREIKIEDLLSREQIILDNPQIHEDLIDKTVLVTGAAGSIGSELCRQIAHYQPKLLILLDIAESALYDIENEFKENYSYCPIKIVLGDVRNKKKMKQIFKTFKPQVVFHAAAYKHVPMMENYPEEAIHSNVIGTKVLADLSVLSQVDKFVFVSTDKAVNPTNVMGASKRAAEMYVQALNEYLDVNHKKYHTKFITTRFGNVLGSNGSVIPLFKKQILHGGPLTVTHPEITRYFMTIPEACQLVLEAAVMGNGGEIYVFDMGEPVKILDLAKKMIQLSGKKEDEDIKIIFTGLREGEKLYEELLNDFETVKITHHPKIKIAQVMPAAYHKIDGQIDLFQDLILKNSENELVGHLKTIVPEFISNSSRFEVLDRLN</sequence>
<dbReference type="SUPFAM" id="SSF53335">
    <property type="entry name" value="S-adenosyl-L-methionine-dependent methyltransferases"/>
    <property type="match status" value="1"/>
</dbReference>
<reference evidence="4 5" key="1">
    <citation type="submission" date="2015-09" db="EMBL/GenBank/DDBJ databases">
        <title>Identification and resolution of microdiversity through metagenomic sequencing of parallel consortia.</title>
        <authorList>
            <person name="Nelson W.C."/>
            <person name="Romine M.F."/>
            <person name="Lindemann S.R."/>
        </authorList>
    </citation>
    <scope>NUCLEOTIDE SEQUENCE [LARGE SCALE GENOMIC DNA]</scope>
    <source>
        <strain evidence="4">HL-49</strain>
    </source>
</reference>
<evidence type="ECO:0000313" key="5">
    <source>
        <dbReference type="Proteomes" id="UP000050421"/>
    </source>
</evidence>
<dbReference type="AlphaFoldDB" id="A0A0P7YAM3"/>
<dbReference type="EMBL" id="LJXT01000048">
    <property type="protein sequence ID" value="KPQ15691.1"/>
    <property type="molecule type" value="Genomic_DNA"/>
</dbReference>
<dbReference type="Pfam" id="PF02719">
    <property type="entry name" value="Polysacc_synt_2"/>
    <property type="match status" value="1"/>
</dbReference>
<accession>A0A0P7YAM3</accession>
<dbReference type="eggNOG" id="COG1086">
    <property type="taxonomic scope" value="Bacteria"/>
</dbReference>
<feature type="domain" description="Polysaccharide biosynthesis protein CapD-like" evidence="3">
    <location>
        <begin position="293"/>
        <end position="582"/>
    </location>
</feature>
<dbReference type="Pfam" id="PF13727">
    <property type="entry name" value="CoA_binding_3"/>
    <property type="match status" value="1"/>
</dbReference>